<evidence type="ECO:0000313" key="1">
    <source>
        <dbReference type="EMBL" id="GAI84248.1"/>
    </source>
</evidence>
<dbReference type="AlphaFoldDB" id="X1RUA0"/>
<dbReference type="EMBL" id="BARW01011114">
    <property type="protein sequence ID" value="GAI84248.1"/>
    <property type="molecule type" value="Genomic_DNA"/>
</dbReference>
<comment type="caution">
    <text evidence="1">The sequence shown here is derived from an EMBL/GenBank/DDBJ whole genome shotgun (WGS) entry which is preliminary data.</text>
</comment>
<sequence length="242" mass="26852">MAKVISQRVDTFLGLNNMLNPASAEYREGMAWRSKNARINESGLWSPRRLLTSCSNPPGLLAAWGGGAHFKNLAVENIDKIITGLATTECVDTGPNDILYGTTGSGVIMRRKADGVETECGTYTPPTLADPYADPKDGSSSRAENGTYYYMCTYFDNIYKRESLPSTVYSAEIDHDDGSKDYIQIKWTGAATSDERIRIYRTLRTCAAEGIYNSTNTFYLVNEVTSGTTYDDYMHDDDIRDT</sequence>
<reference evidence="1" key="1">
    <citation type="journal article" date="2014" name="Front. Microbiol.">
        <title>High frequency of phylogenetically diverse reductive dehalogenase-homologous genes in deep subseafloor sedimentary metagenomes.</title>
        <authorList>
            <person name="Kawai M."/>
            <person name="Futagami T."/>
            <person name="Toyoda A."/>
            <person name="Takaki Y."/>
            <person name="Nishi S."/>
            <person name="Hori S."/>
            <person name="Arai W."/>
            <person name="Tsubouchi T."/>
            <person name="Morono Y."/>
            <person name="Uchiyama I."/>
            <person name="Ito T."/>
            <person name="Fujiyama A."/>
            <person name="Inagaki F."/>
            <person name="Takami H."/>
        </authorList>
    </citation>
    <scope>NUCLEOTIDE SEQUENCE</scope>
    <source>
        <strain evidence="1">Expedition CK06-06</strain>
    </source>
</reference>
<feature type="non-terminal residue" evidence="1">
    <location>
        <position position="242"/>
    </location>
</feature>
<organism evidence="1">
    <name type="scientific">marine sediment metagenome</name>
    <dbReference type="NCBI Taxonomy" id="412755"/>
    <lineage>
        <taxon>unclassified sequences</taxon>
        <taxon>metagenomes</taxon>
        <taxon>ecological metagenomes</taxon>
    </lineage>
</organism>
<protein>
    <submittedName>
        <fullName evidence="1">Uncharacterized protein</fullName>
    </submittedName>
</protein>
<gene>
    <name evidence="1" type="ORF">S12H4_21575</name>
</gene>
<name>X1RUA0_9ZZZZ</name>
<accession>X1RUA0</accession>
<proteinExistence type="predicted"/>